<name>A0A9W6UPC0_9ACTN</name>
<dbReference type="EMBL" id="BSRX01000021">
    <property type="protein sequence ID" value="GLW55814.1"/>
    <property type="molecule type" value="Genomic_DNA"/>
</dbReference>
<dbReference type="Proteomes" id="UP001165143">
    <property type="component" value="Unassembled WGS sequence"/>
</dbReference>
<dbReference type="AlphaFoldDB" id="A0A9W6UPC0"/>
<dbReference type="PANTHER" id="PTHR23419">
    <property type="entry name" value="DIVALENT CATION TOLERANCE CUTA-RELATED"/>
    <property type="match status" value="1"/>
</dbReference>
<comment type="caution">
    <text evidence="2">The sequence shown here is derived from an EMBL/GenBank/DDBJ whole genome shotgun (WGS) entry which is preliminary data.</text>
</comment>
<dbReference type="GO" id="GO:0005507">
    <property type="term" value="F:copper ion binding"/>
    <property type="evidence" value="ECO:0007669"/>
    <property type="project" value="TreeGrafter"/>
</dbReference>
<dbReference type="InterPro" id="IPR004323">
    <property type="entry name" value="Ion_tolerance_CutA"/>
</dbReference>
<dbReference type="Pfam" id="PF03091">
    <property type="entry name" value="CutA1"/>
    <property type="match status" value="1"/>
</dbReference>
<gene>
    <name evidence="2" type="ORF">Kpho01_38250</name>
</gene>
<dbReference type="RefSeq" id="WP_033251247.1">
    <property type="nucleotide sequence ID" value="NZ_BSRX01000021.1"/>
</dbReference>
<sequence>MTNGEFLVVTTTHDDEARARELAAAAVRERLAACAQVYPVRSVYWWDGEVRDGAEWRVDLKTRAALAERLTAFLVAQHSYDTPEVVGVPVAAGSAAYLDWVAAETADR</sequence>
<evidence type="ECO:0000256" key="1">
    <source>
        <dbReference type="ARBA" id="ARBA00010169"/>
    </source>
</evidence>
<proteinExistence type="inferred from homology"/>
<protein>
    <recommendedName>
        <fullName evidence="4">CutA</fullName>
    </recommendedName>
</protein>
<dbReference type="OrthoDB" id="37622at2"/>
<dbReference type="PANTHER" id="PTHR23419:SF8">
    <property type="entry name" value="FI09726P"/>
    <property type="match status" value="1"/>
</dbReference>
<accession>A0A9W6UPC0</accession>
<organism evidence="2 3">
    <name type="scientific">Kitasatospora phosalacinea</name>
    <dbReference type="NCBI Taxonomy" id="2065"/>
    <lineage>
        <taxon>Bacteria</taxon>
        <taxon>Bacillati</taxon>
        <taxon>Actinomycetota</taxon>
        <taxon>Actinomycetes</taxon>
        <taxon>Kitasatosporales</taxon>
        <taxon>Streptomycetaceae</taxon>
        <taxon>Kitasatospora</taxon>
    </lineage>
</organism>
<evidence type="ECO:0000313" key="3">
    <source>
        <dbReference type="Proteomes" id="UP001165143"/>
    </source>
</evidence>
<comment type="similarity">
    <text evidence="1">Belongs to the CutA family.</text>
</comment>
<evidence type="ECO:0008006" key="4">
    <source>
        <dbReference type="Google" id="ProtNLM"/>
    </source>
</evidence>
<dbReference type="GO" id="GO:0010038">
    <property type="term" value="P:response to metal ion"/>
    <property type="evidence" value="ECO:0007669"/>
    <property type="project" value="InterPro"/>
</dbReference>
<dbReference type="InterPro" id="IPR015867">
    <property type="entry name" value="N-reg_PII/ATP_PRibTrfase_C"/>
</dbReference>
<dbReference type="InterPro" id="IPR011322">
    <property type="entry name" value="N-reg_PII-like_a/b"/>
</dbReference>
<dbReference type="SUPFAM" id="SSF54913">
    <property type="entry name" value="GlnB-like"/>
    <property type="match status" value="1"/>
</dbReference>
<evidence type="ECO:0000313" key="2">
    <source>
        <dbReference type="EMBL" id="GLW55814.1"/>
    </source>
</evidence>
<reference evidence="2" key="1">
    <citation type="submission" date="2023-02" db="EMBL/GenBank/DDBJ databases">
        <title>Kitasatospora phosalacinea NBRC 14362.</title>
        <authorList>
            <person name="Ichikawa N."/>
            <person name="Sato H."/>
            <person name="Tonouchi N."/>
        </authorList>
    </citation>
    <scope>NUCLEOTIDE SEQUENCE</scope>
    <source>
        <strain evidence="2">NBRC 14362</strain>
    </source>
</reference>
<dbReference type="Gene3D" id="3.30.70.120">
    <property type="match status" value="1"/>
</dbReference>